<dbReference type="Proteomes" id="UP000660801">
    <property type="component" value="Unassembled WGS sequence"/>
</dbReference>
<dbReference type="EMBL" id="BMJN01000003">
    <property type="protein sequence ID" value="GGE25407.1"/>
    <property type="molecule type" value="Genomic_DNA"/>
</dbReference>
<protein>
    <submittedName>
        <fullName evidence="1">Uncharacterized protein</fullName>
    </submittedName>
</protein>
<gene>
    <name evidence="1" type="ORF">GCM10011510_03120</name>
</gene>
<dbReference type="AlphaFoldDB" id="A0A917EDD3"/>
<comment type="caution">
    <text evidence="1">The sequence shown here is derived from an EMBL/GenBank/DDBJ whole genome shotgun (WGS) entry which is preliminary data.</text>
</comment>
<organism evidence="1 2">
    <name type="scientific">Streptococcus himalayensis</name>
    <dbReference type="NCBI Taxonomy" id="1888195"/>
    <lineage>
        <taxon>Bacteria</taxon>
        <taxon>Bacillati</taxon>
        <taxon>Bacillota</taxon>
        <taxon>Bacilli</taxon>
        <taxon>Lactobacillales</taxon>
        <taxon>Streptococcaceae</taxon>
        <taxon>Streptococcus</taxon>
    </lineage>
</organism>
<sequence length="54" mass="6294">MKIKGSDFATFLDVSYLFLSLSFSFTEKASYLIDLAHFIAKNKFLYMVTIFEIK</sequence>
<proteinExistence type="predicted"/>
<accession>A0A917EDD3</accession>
<name>A0A917EDD3_9STRE</name>
<evidence type="ECO:0000313" key="1">
    <source>
        <dbReference type="EMBL" id="GGE25407.1"/>
    </source>
</evidence>
<keyword evidence="2" id="KW-1185">Reference proteome</keyword>
<reference evidence="1" key="1">
    <citation type="journal article" date="2014" name="Int. J. Syst. Evol. Microbiol.">
        <title>Complete genome sequence of Corynebacterium casei LMG S-19264T (=DSM 44701T), isolated from a smear-ripened cheese.</title>
        <authorList>
            <consortium name="US DOE Joint Genome Institute (JGI-PGF)"/>
            <person name="Walter F."/>
            <person name="Albersmeier A."/>
            <person name="Kalinowski J."/>
            <person name="Ruckert C."/>
        </authorList>
    </citation>
    <scope>NUCLEOTIDE SEQUENCE</scope>
    <source>
        <strain evidence="1">CGMCC 1.15533</strain>
    </source>
</reference>
<evidence type="ECO:0000313" key="2">
    <source>
        <dbReference type="Proteomes" id="UP000660801"/>
    </source>
</evidence>
<reference evidence="1" key="2">
    <citation type="submission" date="2020-09" db="EMBL/GenBank/DDBJ databases">
        <authorList>
            <person name="Sun Q."/>
            <person name="Zhou Y."/>
        </authorList>
    </citation>
    <scope>NUCLEOTIDE SEQUENCE</scope>
    <source>
        <strain evidence="1">CGMCC 1.15533</strain>
    </source>
</reference>